<dbReference type="EMBL" id="NMUH01002595">
    <property type="protein sequence ID" value="MQM00960.1"/>
    <property type="molecule type" value="Genomic_DNA"/>
</dbReference>
<dbReference type="Proteomes" id="UP000652761">
    <property type="component" value="Unassembled WGS sequence"/>
</dbReference>
<protein>
    <submittedName>
        <fullName evidence="1">Uncharacterized protein</fullName>
    </submittedName>
</protein>
<proteinExistence type="predicted"/>
<keyword evidence="2" id="KW-1185">Reference proteome</keyword>
<gene>
    <name evidence="1" type="ORF">Taro_033716</name>
</gene>
<accession>A0A843WD96</accession>
<evidence type="ECO:0000313" key="2">
    <source>
        <dbReference type="Proteomes" id="UP000652761"/>
    </source>
</evidence>
<name>A0A843WD96_COLES</name>
<sequence length="155" mass="17752">MFDLDLTYLCGLLAKKLRFGLDLTYLCGLLAKKLRKRFDVNFAYLCGLLAKKEIWFSGSAYLCGLLAKRRVSFGSKPTFVVCWLEMGLDFFEAQPTFVNLTVRWFLAPPSWFDLKTDSSFGFWNLPFYLGPEIDSSSGFWSWPWLGPTAEASFGF</sequence>
<comment type="caution">
    <text evidence="1">The sequence shown here is derived from an EMBL/GenBank/DDBJ whole genome shotgun (WGS) entry which is preliminary data.</text>
</comment>
<organism evidence="1 2">
    <name type="scientific">Colocasia esculenta</name>
    <name type="common">Wild taro</name>
    <name type="synonym">Arum esculentum</name>
    <dbReference type="NCBI Taxonomy" id="4460"/>
    <lineage>
        <taxon>Eukaryota</taxon>
        <taxon>Viridiplantae</taxon>
        <taxon>Streptophyta</taxon>
        <taxon>Embryophyta</taxon>
        <taxon>Tracheophyta</taxon>
        <taxon>Spermatophyta</taxon>
        <taxon>Magnoliopsida</taxon>
        <taxon>Liliopsida</taxon>
        <taxon>Araceae</taxon>
        <taxon>Aroideae</taxon>
        <taxon>Colocasieae</taxon>
        <taxon>Colocasia</taxon>
    </lineage>
</organism>
<evidence type="ECO:0000313" key="1">
    <source>
        <dbReference type="EMBL" id="MQM00960.1"/>
    </source>
</evidence>
<dbReference type="AlphaFoldDB" id="A0A843WD96"/>
<reference evidence="1" key="1">
    <citation type="submission" date="2017-07" db="EMBL/GenBank/DDBJ databases">
        <title>Taro Niue Genome Assembly and Annotation.</title>
        <authorList>
            <person name="Atibalentja N."/>
            <person name="Keating K."/>
            <person name="Fields C.J."/>
        </authorList>
    </citation>
    <scope>NUCLEOTIDE SEQUENCE</scope>
    <source>
        <strain evidence="1">Niue_2</strain>
        <tissue evidence="1">Leaf</tissue>
    </source>
</reference>